<reference evidence="1 2" key="1">
    <citation type="journal article" date="2019" name="Sci. Rep.">
        <title>Orb-weaving spider Araneus ventricosus genome elucidates the spidroin gene catalogue.</title>
        <authorList>
            <person name="Kono N."/>
            <person name="Nakamura H."/>
            <person name="Ohtoshi R."/>
            <person name="Moran D.A.P."/>
            <person name="Shinohara A."/>
            <person name="Yoshida Y."/>
            <person name="Fujiwara M."/>
            <person name="Mori M."/>
            <person name="Tomita M."/>
            <person name="Arakawa K."/>
        </authorList>
    </citation>
    <scope>NUCLEOTIDE SEQUENCE [LARGE SCALE GENOMIC DNA]</scope>
</reference>
<evidence type="ECO:0000313" key="1">
    <source>
        <dbReference type="EMBL" id="GBN40430.1"/>
    </source>
</evidence>
<protein>
    <submittedName>
        <fullName evidence="1">Uncharacterized protein</fullName>
    </submittedName>
</protein>
<accession>A0A4Y2NPF5</accession>
<proteinExistence type="predicted"/>
<dbReference type="Proteomes" id="UP000499080">
    <property type="component" value="Unassembled WGS sequence"/>
</dbReference>
<dbReference type="EMBL" id="BGPR01009505">
    <property type="protein sequence ID" value="GBN40430.1"/>
    <property type="molecule type" value="Genomic_DNA"/>
</dbReference>
<gene>
    <name evidence="1" type="ORF">AVEN_252313_1</name>
</gene>
<comment type="caution">
    <text evidence="1">The sequence shown here is derived from an EMBL/GenBank/DDBJ whole genome shotgun (WGS) entry which is preliminary data.</text>
</comment>
<dbReference type="AlphaFoldDB" id="A0A4Y2NPF5"/>
<feature type="non-terminal residue" evidence="1">
    <location>
        <position position="75"/>
    </location>
</feature>
<evidence type="ECO:0000313" key="2">
    <source>
        <dbReference type="Proteomes" id="UP000499080"/>
    </source>
</evidence>
<organism evidence="1 2">
    <name type="scientific">Araneus ventricosus</name>
    <name type="common">Orbweaver spider</name>
    <name type="synonym">Epeira ventricosa</name>
    <dbReference type="NCBI Taxonomy" id="182803"/>
    <lineage>
        <taxon>Eukaryota</taxon>
        <taxon>Metazoa</taxon>
        <taxon>Ecdysozoa</taxon>
        <taxon>Arthropoda</taxon>
        <taxon>Chelicerata</taxon>
        <taxon>Arachnida</taxon>
        <taxon>Araneae</taxon>
        <taxon>Araneomorphae</taxon>
        <taxon>Entelegynae</taxon>
        <taxon>Araneoidea</taxon>
        <taxon>Araneidae</taxon>
        <taxon>Araneus</taxon>
    </lineage>
</organism>
<keyword evidence="2" id="KW-1185">Reference proteome</keyword>
<name>A0A4Y2NPF5_ARAVE</name>
<sequence>MKCALIFNTCNRPTYTADLQWNRVSGLGEVTIPPVLNRTVPILGSLSRCPRTNLRDAEMSRFQELGTKRLETETQ</sequence>